<proteinExistence type="predicted"/>
<protein>
    <submittedName>
        <fullName evidence="1">Uncharacterized protein</fullName>
    </submittedName>
</protein>
<reference evidence="1 2" key="1">
    <citation type="submission" date="2020-02" db="EMBL/GenBank/DDBJ databases">
        <authorList>
            <person name="Babadi Z.K."/>
            <person name="Risdian C."/>
            <person name="Ebrahimipour G.H."/>
            <person name="Wink J."/>
        </authorList>
    </citation>
    <scope>NUCLEOTIDE SEQUENCE [LARGE SCALE GENOMIC DNA]</scope>
    <source>
        <strain evidence="1 2">ZKHCc1 1396</strain>
    </source>
</reference>
<dbReference type="Proteomes" id="UP001516472">
    <property type="component" value="Unassembled WGS sequence"/>
</dbReference>
<keyword evidence="2" id="KW-1185">Reference proteome</keyword>
<comment type="caution">
    <text evidence="1">The sequence shown here is derived from an EMBL/GenBank/DDBJ whole genome shotgun (WGS) entry which is preliminary data.</text>
</comment>
<dbReference type="EMBL" id="JAAIYO010000017">
    <property type="protein sequence ID" value="MBE4753273.1"/>
    <property type="molecule type" value="Genomic_DNA"/>
</dbReference>
<gene>
    <name evidence="1" type="ORF">G4177_34495</name>
</gene>
<dbReference type="RefSeq" id="WP_193430422.1">
    <property type="nucleotide sequence ID" value="NZ_CBCSIP010000087.1"/>
</dbReference>
<name>A0ABR9PZA9_9BACT</name>
<sequence>MKHWLEQESRQGHEYALVSGLLQTWARTPGGIVTGAMNVLMEDDLHRRLTHYLKRHDRAFSTHEEADFVMVGGPSKWLD</sequence>
<evidence type="ECO:0000313" key="2">
    <source>
        <dbReference type="Proteomes" id="UP001516472"/>
    </source>
</evidence>
<organism evidence="1 2">
    <name type="scientific">Corallococcus soli</name>
    <dbReference type="NCBI Taxonomy" id="2710757"/>
    <lineage>
        <taxon>Bacteria</taxon>
        <taxon>Pseudomonadati</taxon>
        <taxon>Myxococcota</taxon>
        <taxon>Myxococcia</taxon>
        <taxon>Myxococcales</taxon>
        <taxon>Cystobacterineae</taxon>
        <taxon>Myxococcaceae</taxon>
        <taxon>Corallococcus</taxon>
    </lineage>
</organism>
<evidence type="ECO:0000313" key="1">
    <source>
        <dbReference type="EMBL" id="MBE4753273.1"/>
    </source>
</evidence>
<accession>A0ABR9PZA9</accession>